<evidence type="ECO:0000313" key="2">
    <source>
        <dbReference type="Proteomes" id="UP001144256"/>
    </source>
</evidence>
<dbReference type="Pfam" id="PF14305">
    <property type="entry name" value="ATPgrasp_TupA"/>
    <property type="match status" value="1"/>
</dbReference>
<dbReference type="RefSeq" id="WP_281819049.1">
    <property type="nucleotide sequence ID" value="NZ_BRLB01000021.1"/>
</dbReference>
<dbReference type="GO" id="GO:0016740">
    <property type="term" value="F:transferase activity"/>
    <property type="evidence" value="ECO:0007669"/>
    <property type="project" value="UniProtKB-KW"/>
</dbReference>
<sequence>MKYKKIIEVFNNPYKLISYFGEKGILKIIPDDIYLKLIYRGKMKKKLRFQNPKTFNEKLQWLKIYDRNPSYTQLVDKYDVRKYIARIIGEKYLIPLIGVWNRFEDIDFSKLPNQFVLKCNHDSGGLVICKNKSKLDIEAAKRKINKSLKRNYYYLGREWPYKNVKPKIICEKYMVDESGTELKDYKFFCFDGEPKALFVATDRDIDTRFDFYDTEFKHLPFMQHYKNGIKKIVKPVGFNEMVELASKLSKNIPHVRVDFYDIKGKIYFGELTFYHFSGFEKFEPEKYDEIFGSWIKLPSKTENN</sequence>
<keyword evidence="2" id="KW-1185">Reference proteome</keyword>
<proteinExistence type="predicted"/>
<keyword evidence="1" id="KW-0808">Transferase</keyword>
<evidence type="ECO:0000313" key="1">
    <source>
        <dbReference type="EMBL" id="GKX31761.1"/>
    </source>
</evidence>
<comment type="caution">
    <text evidence="1">The sequence shown here is derived from an EMBL/GenBank/DDBJ whole genome shotgun (WGS) entry which is preliminary data.</text>
</comment>
<dbReference type="InterPro" id="IPR029465">
    <property type="entry name" value="ATPgrasp_TupA"/>
</dbReference>
<organism evidence="1 2">
    <name type="scientific">Vallitalea longa</name>
    <dbReference type="NCBI Taxonomy" id="2936439"/>
    <lineage>
        <taxon>Bacteria</taxon>
        <taxon>Bacillati</taxon>
        <taxon>Bacillota</taxon>
        <taxon>Clostridia</taxon>
        <taxon>Lachnospirales</taxon>
        <taxon>Vallitaleaceae</taxon>
        <taxon>Vallitalea</taxon>
    </lineage>
</organism>
<reference evidence="1" key="1">
    <citation type="submission" date="2022-06" db="EMBL/GenBank/DDBJ databases">
        <title>Vallitalea longa sp. nov., an anaerobic bacterium isolated from marine sediment.</title>
        <authorList>
            <person name="Hirano S."/>
            <person name="Terahara T."/>
            <person name="Mori K."/>
            <person name="Hamada M."/>
            <person name="Matsumoto R."/>
            <person name="Kobayashi T."/>
        </authorList>
    </citation>
    <scope>NUCLEOTIDE SEQUENCE</scope>
    <source>
        <strain evidence="1">SH18-1</strain>
    </source>
</reference>
<protein>
    <submittedName>
        <fullName evidence="1">Glycosyl transferase</fullName>
    </submittedName>
</protein>
<dbReference type="AlphaFoldDB" id="A0A9W5YFK0"/>
<gene>
    <name evidence="1" type="ORF">SH1V18_42410</name>
</gene>
<name>A0A9W5YFK0_9FIRM</name>
<dbReference type="EMBL" id="BRLB01000021">
    <property type="protein sequence ID" value="GKX31761.1"/>
    <property type="molecule type" value="Genomic_DNA"/>
</dbReference>
<accession>A0A9W5YFK0</accession>
<dbReference type="Proteomes" id="UP001144256">
    <property type="component" value="Unassembled WGS sequence"/>
</dbReference>